<name>A0A365H3U7_9ACTN</name>
<dbReference type="AlphaFoldDB" id="A0A365H3U7"/>
<organism evidence="1 2">
    <name type="scientific">Actinomadura craniellae</name>
    <dbReference type="NCBI Taxonomy" id="2231787"/>
    <lineage>
        <taxon>Bacteria</taxon>
        <taxon>Bacillati</taxon>
        <taxon>Actinomycetota</taxon>
        <taxon>Actinomycetes</taxon>
        <taxon>Streptosporangiales</taxon>
        <taxon>Thermomonosporaceae</taxon>
        <taxon>Actinomadura</taxon>
    </lineage>
</organism>
<dbReference type="InterPro" id="IPR038070">
    <property type="entry name" value="Rv2632c-like_sf"/>
</dbReference>
<gene>
    <name evidence="1" type="ORF">DPM19_19195</name>
</gene>
<comment type="caution">
    <text evidence="1">The sequence shown here is derived from an EMBL/GenBank/DDBJ whole genome shotgun (WGS) entry which is preliminary data.</text>
</comment>
<evidence type="ECO:0000313" key="1">
    <source>
        <dbReference type="EMBL" id="RAY13780.1"/>
    </source>
</evidence>
<dbReference type="OrthoDB" id="4828144at2"/>
<evidence type="ECO:0000313" key="2">
    <source>
        <dbReference type="Proteomes" id="UP000251891"/>
    </source>
</evidence>
<keyword evidence="2" id="KW-1185">Reference proteome</keyword>
<dbReference type="EMBL" id="QLYX01000008">
    <property type="protein sequence ID" value="RAY13780.1"/>
    <property type="molecule type" value="Genomic_DNA"/>
</dbReference>
<dbReference type="Proteomes" id="UP000251891">
    <property type="component" value="Unassembled WGS sequence"/>
</dbReference>
<dbReference type="SUPFAM" id="SSF143212">
    <property type="entry name" value="Rv2632c-like"/>
    <property type="match status" value="1"/>
</dbReference>
<dbReference type="RefSeq" id="WP_111869318.1">
    <property type="nucleotide sequence ID" value="NZ_QLYX01000008.1"/>
</dbReference>
<dbReference type="InterPro" id="IPR015057">
    <property type="entry name" value="Rv2632c-like"/>
</dbReference>
<accession>A0A365H3U7</accession>
<dbReference type="Gene3D" id="3.30.160.240">
    <property type="entry name" value="Rv1738"/>
    <property type="match status" value="1"/>
</dbReference>
<proteinExistence type="predicted"/>
<reference evidence="1 2" key="1">
    <citation type="submission" date="2018-06" db="EMBL/GenBank/DDBJ databases">
        <title>Actinomadura craniellae sp. nov. isolated from marine sponge Craniella sp.</title>
        <authorList>
            <person name="Li L."/>
            <person name="Xu Q.H."/>
            <person name="Lin H.W."/>
            <person name="Lu Y.H."/>
        </authorList>
    </citation>
    <scope>NUCLEOTIDE SEQUENCE [LARGE SCALE GENOMIC DNA]</scope>
    <source>
        <strain evidence="1 2">LHW63021</strain>
    </source>
</reference>
<dbReference type="Pfam" id="PF08962">
    <property type="entry name" value="Rv2632c-like"/>
    <property type="match status" value="1"/>
</dbReference>
<protein>
    <submittedName>
        <fullName evidence="1">DUF1876 domain-containing protein</fullName>
    </submittedName>
</protein>
<sequence length="85" mass="8991">MKAKDWTIQIHISEEDPTTVARAVLSTDGTMRATGVGRARRNPADREVPEIGDELAVARALADLAGRLQSVAGQDIAQFTGSAST</sequence>